<dbReference type="InterPro" id="IPR050942">
    <property type="entry name" value="F-box_BR-signaling"/>
</dbReference>
<dbReference type="Proteomes" id="UP000836841">
    <property type="component" value="Chromosome 6"/>
</dbReference>
<sequence length="380" mass="43507">MALFFNRISKLSVRFSSSRITHNVFDSQSCGLCTNDLKSRRDNARFFSSLPQSPYLLLGGKLLRESPEGKIGKHRYFDPTTEKRVYNSEKTVPKELNGQSLLGTSQGWVACLEKKDFTVHLTDLYKTWVSSPRIIPLPSIGFKPSTHATEISLSSSDPVQDDFSVAAKFSEYQLSVCRPRWDSKWTHIDTPYSLLPASDLIYSKRDESFYFTSYKGLYMGSLDLSENELKFQELRLRNQPKIPEASWELLDKCFMSNHLVESPSGELFFIKWYTLCIRREEEEYIFTHGITKRFMVFREDEKSKDFCYTEDIGDLCIFLGKSEALCVSASMYPGLKPNSIYYIGPGLGSYDLASGTVRSFDTARGKPSLVPYPYWLNPIA</sequence>
<feature type="domain" description="KIB1-4 beta-propeller" evidence="1">
    <location>
        <begin position="83"/>
        <end position="343"/>
    </location>
</feature>
<name>A0AAU9SRC6_THLAR</name>
<evidence type="ECO:0000313" key="2">
    <source>
        <dbReference type="EMBL" id="CAH2069621.1"/>
    </source>
</evidence>
<protein>
    <recommendedName>
        <fullName evidence="1">KIB1-4 beta-propeller domain-containing protein</fullName>
    </recommendedName>
</protein>
<organism evidence="2 3">
    <name type="scientific">Thlaspi arvense</name>
    <name type="common">Field penny-cress</name>
    <dbReference type="NCBI Taxonomy" id="13288"/>
    <lineage>
        <taxon>Eukaryota</taxon>
        <taxon>Viridiplantae</taxon>
        <taxon>Streptophyta</taxon>
        <taxon>Embryophyta</taxon>
        <taxon>Tracheophyta</taxon>
        <taxon>Spermatophyta</taxon>
        <taxon>Magnoliopsida</taxon>
        <taxon>eudicotyledons</taxon>
        <taxon>Gunneridae</taxon>
        <taxon>Pentapetalae</taxon>
        <taxon>rosids</taxon>
        <taxon>malvids</taxon>
        <taxon>Brassicales</taxon>
        <taxon>Brassicaceae</taxon>
        <taxon>Thlaspideae</taxon>
        <taxon>Thlaspi</taxon>
    </lineage>
</organism>
<dbReference type="EMBL" id="OU466862">
    <property type="protein sequence ID" value="CAH2069621.1"/>
    <property type="molecule type" value="Genomic_DNA"/>
</dbReference>
<keyword evidence="3" id="KW-1185">Reference proteome</keyword>
<dbReference type="PANTHER" id="PTHR44259">
    <property type="entry name" value="OS07G0183000 PROTEIN-RELATED"/>
    <property type="match status" value="1"/>
</dbReference>
<dbReference type="PANTHER" id="PTHR44259:SF89">
    <property type="entry name" value="DUF295 DOMAIN-CONTAINING PROTEIN-RELATED"/>
    <property type="match status" value="1"/>
</dbReference>
<dbReference type="AlphaFoldDB" id="A0AAU9SRC6"/>
<proteinExistence type="predicted"/>
<gene>
    <name evidence="2" type="ORF">TAV2_LOCUS22316</name>
</gene>
<accession>A0AAU9SRC6</accession>
<evidence type="ECO:0000259" key="1">
    <source>
        <dbReference type="Pfam" id="PF03478"/>
    </source>
</evidence>
<dbReference type="Pfam" id="PF03478">
    <property type="entry name" value="Beta-prop_KIB1-4"/>
    <property type="match status" value="1"/>
</dbReference>
<dbReference type="InterPro" id="IPR005174">
    <property type="entry name" value="KIB1-4_b-propeller"/>
</dbReference>
<evidence type="ECO:0000313" key="3">
    <source>
        <dbReference type="Proteomes" id="UP000836841"/>
    </source>
</evidence>
<reference evidence="2 3" key="1">
    <citation type="submission" date="2022-03" db="EMBL/GenBank/DDBJ databases">
        <authorList>
            <person name="Nunn A."/>
            <person name="Chopra R."/>
            <person name="Nunn A."/>
            <person name="Contreras Garrido A."/>
        </authorList>
    </citation>
    <scope>NUCLEOTIDE SEQUENCE [LARGE SCALE GENOMIC DNA]</scope>
</reference>